<sequence length="288" mass="31573">MVIIMLNGGLSRLEQSLDKIKKAELNAAKYILEFPDKVIQMTVSELSEASHSSASAVIRLCKNLGFSGFQDLKIRIAGDLQNKQNNGHEYQEIHADSNIANIIETVSNNNSLSINETARILDPEKIEKAAEWLNKAKRIDFYGTGASQLVAQDAQTKFMRINKFCTAYADNHLQLTSAVTLTSDDVVVAISNSGETLQIVECVKAAKESGAKTIGLTRYGNNTLGQLVDINIEIISSESDVRSAATSSRIVQLNVIDILYVAVAGNQFDSSLNYLNRSLKAIKKSFRI</sequence>
<evidence type="ECO:0000259" key="5">
    <source>
        <dbReference type="PROSITE" id="PS51464"/>
    </source>
</evidence>
<reference evidence="7" key="1">
    <citation type="journal article" date="2019" name="Int. J. Syst. Evol. Microbiol.">
        <title>The Global Catalogue of Microorganisms (GCM) 10K type strain sequencing project: providing services to taxonomists for standard genome sequencing and annotation.</title>
        <authorList>
            <consortium name="The Broad Institute Genomics Platform"/>
            <consortium name="The Broad Institute Genome Sequencing Center for Infectious Disease"/>
            <person name="Wu L."/>
            <person name="Ma J."/>
        </authorList>
    </citation>
    <scope>NUCLEOTIDE SEQUENCE [LARGE SCALE GENOMIC DNA]</scope>
    <source>
        <strain evidence="7">TISTR 2241</strain>
    </source>
</reference>
<evidence type="ECO:0000313" key="7">
    <source>
        <dbReference type="Proteomes" id="UP001597458"/>
    </source>
</evidence>
<evidence type="ECO:0000256" key="1">
    <source>
        <dbReference type="ARBA" id="ARBA00023015"/>
    </source>
</evidence>
<dbReference type="Gene3D" id="1.10.10.10">
    <property type="entry name" value="Winged helix-like DNA-binding domain superfamily/Winged helix DNA-binding domain"/>
    <property type="match status" value="1"/>
</dbReference>
<protein>
    <submittedName>
        <fullName evidence="6">MurR/RpiR family transcriptional regulator</fullName>
    </submittedName>
</protein>
<accession>A0ABW5PN09</accession>
<dbReference type="InterPro" id="IPR046348">
    <property type="entry name" value="SIS_dom_sf"/>
</dbReference>
<dbReference type="Pfam" id="PF01418">
    <property type="entry name" value="HTH_6"/>
    <property type="match status" value="1"/>
</dbReference>
<dbReference type="SUPFAM" id="SSF46689">
    <property type="entry name" value="Homeodomain-like"/>
    <property type="match status" value="1"/>
</dbReference>
<dbReference type="EMBL" id="JBHUMR010000006">
    <property type="protein sequence ID" value="MFD2615995.1"/>
    <property type="molecule type" value="Genomic_DNA"/>
</dbReference>
<proteinExistence type="predicted"/>
<dbReference type="SUPFAM" id="SSF53697">
    <property type="entry name" value="SIS domain"/>
    <property type="match status" value="1"/>
</dbReference>
<feature type="domain" description="HTH rpiR-type" evidence="4">
    <location>
        <begin position="7"/>
        <end position="83"/>
    </location>
</feature>
<dbReference type="InterPro" id="IPR009057">
    <property type="entry name" value="Homeodomain-like_sf"/>
</dbReference>
<dbReference type="CDD" id="cd05013">
    <property type="entry name" value="SIS_RpiR"/>
    <property type="match status" value="1"/>
</dbReference>
<gene>
    <name evidence="6" type="ORF">ACFSTF_01480</name>
</gene>
<keyword evidence="1" id="KW-0805">Transcription regulation</keyword>
<evidence type="ECO:0000256" key="2">
    <source>
        <dbReference type="ARBA" id="ARBA00023125"/>
    </source>
</evidence>
<dbReference type="InterPro" id="IPR035472">
    <property type="entry name" value="RpiR-like_SIS"/>
</dbReference>
<dbReference type="InterPro" id="IPR036388">
    <property type="entry name" value="WH-like_DNA-bd_sf"/>
</dbReference>
<dbReference type="InterPro" id="IPR000281">
    <property type="entry name" value="HTH_RpiR"/>
</dbReference>
<dbReference type="InterPro" id="IPR047640">
    <property type="entry name" value="RpiR-like"/>
</dbReference>
<name>A0ABW5PN09_9BACI</name>
<evidence type="ECO:0000259" key="4">
    <source>
        <dbReference type="PROSITE" id="PS51071"/>
    </source>
</evidence>
<dbReference type="Proteomes" id="UP001597458">
    <property type="component" value="Unassembled WGS sequence"/>
</dbReference>
<keyword evidence="3" id="KW-0804">Transcription</keyword>
<feature type="domain" description="SIS" evidence="5">
    <location>
        <begin position="129"/>
        <end position="269"/>
    </location>
</feature>
<evidence type="ECO:0000313" key="6">
    <source>
        <dbReference type="EMBL" id="MFD2615995.1"/>
    </source>
</evidence>
<keyword evidence="2" id="KW-0238">DNA-binding</keyword>
<keyword evidence="7" id="KW-1185">Reference proteome</keyword>
<dbReference type="Pfam" id="PF01380">
    <property type="entry name" value="SIS"/>
    <property type="match status" value="1"/>
</dbReference>
<organism evidence="6 7">
    <name type="scientific">Terrilactibacillus laevilacticus</name>
    <dbReference type="NCBI Taxonomy" id="1380157"/>
    <lineage>
        <taxon>Bacteria</taxon>
        <taxon>Bacillati</taxon>
        <taxon>Bacillota</taxon>
        <taxon>Bacilli</taxon>
        <taxon>Bacillales</taxon>
        <taxon>Bacillaceae</taxon>
        <taxon>Terrilactibacillus</taxon>
    </lineage>
</organism>
<dbReference type="InterPro" id="IPR001347">
    <property type="entry name" value="SIS_dom"/>
</dbReference>
<dbReference type="PANTHER" id="PTHR30514:SF10">
    <property type="entry name" value="MURR_RPIR FAMILY TRANSCRIPTIONAL REGULATOR"/>
    <property type="match status" value="1"/>
</dbReference>
<dbReference type="Gene3D" id="3.40.50.10490">
    <property type="entry name" value="Glucose-6-phosphate isomerase like protein, domain 1"/>
    <property type="match status" value="1"/>
</dbReference>
<comment type="caution">
    <text evidence="6">The sequence shown here is derived from an EMBL/GenBank/DDBJ whole genome shotgun (WGS) entry which is preliminary data.</text>
</comment>
<evidence type="ECO:0000256" key="3">
    <source>
        <dbReference type="ARBA" id="ARBA00023163"/>
    </source>
</evidence>
<dbReference type="PROSITE" id="PS51464">
    <property type="entry name" value="SIS"/>
    <property type="match status" value="1"/>
</dbReference>
<dbReference type="PROSITE" id="PS51071">
    <property type="entry name" value="HTH_RPIR"/>
    <property type="match status" value="1"/>
</dbReference>
<dbReference type="PANTHER" id="PTHR30514">
    <property type="entry name" value="GLUCOKINASE"/>
    <property type="match status" value="1"/>
</dbReference>
<dbReference type="RefSeq" id="WP_309147185.1">
    <property type="nucleotide sequence ID" value="NZ_JBHUMR010000006.1"/>
</dbReference>